<accession>A0A1F5PX99</accession>
<organism evidence="2 3">
    <name type="scientific">Candidatus Doudnabacteria bacterium RIFCSPLOWO2_01_FULL_44_21</name>
    <dbReference type="NCBI Taxonomy" id="1817841"/>
    <lineage>
        <taxon>Bacteria</taxon>
        <taxon>Candidatus Doudnaibacteriota</taxon>
    </lineage>
</organism>
<sequence length="156" mass="18061">MDAVLQLDRIMNLLAESEAVLEEVDHNLQALEKKVPQATAHMVRFATLQGRIEAIKGRLKHQKLRLLSAMDICMKPLFPAYKWGEMSMENLASWEGRYDFERYCPARLHDLSTKFEDGEKSSQAVMEQVSNLNLVCLQIQTKLNTLIRRDQKLEKE</sequence>
<comment type="caution">
    <text evidence="2">The sequence shown here is derived from an EMBL/GenBank/DDBJ whole genome shotgun (WGS) entry which is preliminary data.</text>
</comment>
<keyword evidence="1" id="KW-0175">Coiled coil</keyword>
<dbReference type="Proteomes" id="UP000177281">
    <property type="component" value="Unassembled WGS sequence"/>
</dbReference>
<protein>
    <submittedName>
        <fullName evidence="2">Uncharacterized protein</fullName>
    </submittedName>
</protein>
<evidence type="ECO:0000313" key="2">
    <source>
        <dbReference type="EMBL" id="OGE94536.1"/>
    </source>
</evidence>
<dbReference type="AlphaFoldDB" id="A0A1F5PX99"/>
<reference evidence="2 3" key="1">
    <citation type="journal article" date="2016" name="Nat. Commun.">
        <title>Thousands of microbial genomes shed light on interconnected biogeochemical processes in an aquifer system.</title>
        <authorList>
            <person name="Anantharaman K."/>
            <person name="Brown C.T."/>
            <person name="Hug L.A."/>
            <person name="Sharon I."/>
            <person name="Castelle C.J."/>
            <person name="Probst A.J."/>
            <person name="Thomas B.C."/>
            <person name="Singh A."/>
            <person name="Wilkins M.J."/>
            <person name="Karaoz U."/>
            <person name="Brodie E.L."/>
            <person name="Williams K.H."/>
            <person name="Hubbard S.S."/>
            <person name="Banfield J.F."/>
        </authorList>
    </citation>
    <scope>NUCLEOTIDE SEQUENCE [LARGE SCALE GENOMIC DNA]</scope>
</reference>
<evidence type="ECO:0000256" key="1">
    <source>
        <dbReference type="SAM" id="Coils"/>
    </source>
</evidence>
<dbReference type="EMBL" id="MFFB01000013">
    <property type="protein sequence ID" value="OGE94536.1"/>
    <property type="molecule type" value="Genomic_DNA"/>
</dbReference>
<feature type="coiled-coil region" evidence="1">
    <location>
        <begin position="14"/>
        <end position="41"/>
    </location>
</feature>
<proteinExistence type="predicted"/>
<evidence type="ECO:0000313" key="3">
    <source>
        <dbReference type="Proteomes" id="UP000177281"/>
    </source>
</evidence>
<gene>
    <name evidence="2" type="ORF">A3B10_00025</name>
</gene>
<name>A0A1F5PX99_9BACT</name>